<feature type="region of interest" description="Disordered" evidence="8">
    <location>
        <begin position="264"/>
        <end position="289"/>
    </location>
</feature>
<accession>A0A9P4P3E8</accession>
<evidence type="ECO:0000256" key="7">
    <source>
        <dbReference type="ARBA" id="ARBA00048791"/>
    </source>
</evidence>
<dbReference type="GO" id="GO:0005737">
    <property type="term" value="C:cytoplasm"/>
    <property type="evidence" value="ECO:0007669"/>
    <property type="project" value="InterPro"/>
</dbReference>
<dbReference type="SUPFAM" id="SSF51569">
    <property type="entry name" value="Aldolase"/>
    <property type="match status" value="1"/>
</dbReference>
<proteinExistence type="inferred from homology"/>
<dbReference type="EMBL" id="MU007010">
    <property type="protein sequence ID" value="KAF2436696.1"/>
    <property type="molecule type" value="Genomic_DNA"/>
</dbReference>
<dbReference type="PANTHER" id="PTHR10889">
    <property type="entry name" value="DEOXYRIBOSE-PHOSPHATE ALDOLASE"/>
    <property type="match status" value="1"/>
</dbReference>
<comment type="catalytic activity">
    <reaction evidence="7">
        <text>2-deoxy-D-ribose 5-phosphate = D-glyceraldehyde 3-phosphate + acetaldehyde</text>
        <dbReference type="Rhea" id="RHEA:12821"/>
        <dbReference type="ChEBI" id="CHEBI:15343"/>
        <dbReference type="ChEBI" id="CHEBI:59776"/>
        <dbReference type="ChEBI" id="CHEBI:62877"/>
        <dbReference type="EC" id="4.1.2.4"/>
    </reaction>
</comment>
<gene>
    <name evidence="9" type="ORF">EJ08DRAFT_644998</name>
</gene>
<dbReference type="EC" id="4.1.2.4" evidence="2"/>
<dbReference type="Gene3D" id="3.20.20.70">
    <property type="entry name" value="Aldolase class I"/>
    <property type="match status" value="1"/>
</dbReference>
<dbReference type="SMART" id="SM01133">
    <property type="entry name" value="DeoC"/>
    <property type="match status" value="1"/>
</dbReference>
<dbReference type="Proteomes" id="UP000800235">
    <property type="component" value="Unassembled WGS sequence"/>
</dbReference>
<dbReference type="HAMAP" id="MF_00114">
    <property type="entry name" value="DeoC_type1"/>
    <property type="match status" value="1"/>
</dbReference>
<dbReference type="OrthoDB" id="70823at2759"/>
<dbReference type="InterPro" id="IPR002915">
    <property type="entry name" value="DeoC/FbaB/LacD_aldolase"/>
</dbReference>
<dbReference type="InterPro" id="IPR028581">
    <property type="entry name" value="DeoC_typeI"/>
</dbReference>
<keyword evidence="4" id="KW-0456">Lyase</keyword>
<feature type="compositionally biased region" description="Basic and acidic residues" evidence="8">
    <location>
        <begin position="264"/>
        <end position="277"/>
    </location>
</feature>
<dbReference type="InterPro" id="IPR013785">
    <property type="entry name" value="Aldolase_TIM"/>
</dbReference>
<evidence type="ECO:0000256" key="3">
    <source>
        <dbReference type="ARBA" id="ARBA00022490"/>
    </source>
</evidence>
<comment type="caution">
    <text evidence="9">The sequence shown here is derived from an EMBL/GenBank/DDBJ whole genome shotgun (WGS) entry which is preliminary data.</text>
</comment>
<dbReference type="InterPro" id="IPR011343">
    <property type="entry name" value="DeoC"/>
</dbReference>
<dbReference type="CDD" id="cd00959">
    <property type="entry name" value="DeoC"/>
    <property type="match status" value="1"/>
</dbReference>
<evidence type="ECO:0000256" key="6">
    <source>
        <dbReference type="ARBA" id="ARBA00032755"/>
    </source>
</evidence>
<dbReference type="GO" id="GO:0009264">
    <property type="term" value="P:deoxyribonucleotide catabolic process"/>
    <property type="evidence" value="ECO:0007669"/>
    <property type="project" value="InterPro"/>
</dbReference>
<evidence type="ECO:0000256" key="1">
    <source>
        <dbReference type="ARBA" id="ARBA00010936"/>
    </source>
</evidence>
<evidence type="ECO:0000256" key="8">
    <source>
        <dbReference type="SAM" id="MobiDB-lite"/>
    </source>
</evidence>
<keyword evidence="5" id="KW-0704">Schiff base</keyword>
<protein>
    <recommendedName>
        <fullName evidence="2">deoxyribose-phosphate aldolase</fullName>
        <ecNumber evidence="2">4.1.2.4</ecNumber>
    </recommendedName>
    <alternativeName>
        <fullName evidence="6">2-deoxy-D-ribose 5-phosphate aldolase</fullName>
    </alternativeName>
</protein>
<dbReference type="PANTHER" id="PTHR10889:SF1">
    <property type="entry name" value="DEOXYRIBOSE-PHOSPHATE ALDOLASE"/>
    <property type="match status" value="1"/>
</dbReference>
<evidence type="ECO:0000313" key="9">
    <source>
        <dbReference type="EMBL" id="KAF2436696.1"/>
    </source>
</evidence>
<comment type="similarity">
    <text evidence="1">Belongs to the DeoC/FbaB aldolase family. DeoC type 1 subfamily.</text>
</comment>
<dbReference type="AlphaFoldDB" id="A0A9P4P3E8"/>
<sequence>MAEFPTPKDNAEWVLAFQQEARDIRAAFDQTYIPPLEPSELAKYIDHTNLGTELLAEDLDKLCDEAIKYGFATVCVRWHYISYCEQRLRGSSVGISIVVGFPEGTQRLQEKRAESIAGEHGGCTDLDIVLNRDLVRNYRYSEVYDELHNLRELDKIRPDGGHTKLKLIIETSQLTIPEVIVACVIARYARFDYVKTSTGMIGRGASIEDIRLMKFMARDKMKVKASGGIRDYNTAIAMIETGASRIGTSSGIKIMKEAVAAKEAREATDKDAEKAPDDTQPVGDDFPRLRKMEGEPQLLMKGPPFVQETIELEESEPLFESPTHWSGEY</sequence>
<dbReference type="GO" id="GO:0004139">
    <property type="term" value="F:deoxyribose-phosphate aldolase activity"/>
    <property type="evidence" value="ECO:0007669"/>
    <property type="project" value="UniProtKB-EC"/>
</dbReference>
<organism evidence="9 10">
    <name type="scientific">Tothia fuscella</name>
    <dbReference type="NCBI Taxonomy" id="1048955"/>
    <lineage>
        <taxon>Eukaryota</taxon>
        <taxon>Fungi</taxon>
        <taxon>Dikarya</taxon>
        <taxon>Ascomycota</taxon>
        <taxon>Pezizomycotina</taxon>
        <taxon>Dothideomycetes</taxon>
        <taxon>Pleosporomycetidae</taxon>
        <taxon>Venturiales</taxon>
        <taxon>Cylindrosympodiaceae</taxon>
        <taxon>Tothia</taxon>
    </lineage>
</organism>
<name>A0A9P4P3E8_9PEZI</name>
<reference evidence="9" key="1">
    <citation type="journal article" date="2020" name="Stud. Mycol.">
        <title>101 Dothideomycetes genomes: a test case for predicting lifestyles and emergence of pathogens.</title>
        <authorList>
            <person name="Haridas S."/>
            <person name="Albert R."/>
            <person name="Binder M."/>
            <person name="Bloem J."/>
            <person name="Labutti K."/>
            <person name="Salamov A."/>
            <person name="Andreopoulos B."/>
            <person name="Baker S."/>
            <person name="Barry K."/>
            <person name="Bills G."/>
            <person name="Bluhm B."/>
            <person name="Cannon C."/>
            <person name="Castanera R."/>
            <person name="Culley D."/>
            <person name="Daum C."/>
            <person name="Ezra D."/>
            <person name="Gonzalez J."/>
            <person name="Henrissat B."/>
            <person name="Kuo A."/>
            <person name="Liang C."/>
            <person name="Lipzen A."/>
            <person name="Lutzoni F."/>
            <person name="Magnuson J."/>
            <person name="Mondo S."/>
            <person name="Nolan M."/>
            <person name="Ohm R."/>
            <person name="Pangilinan J."/>
            <person name="Park H.-J."/>
            <person name="Ramirez L."/>
            <person name="Alfaro M."/>
            <person name="Sun H."/>
            <person name="Tritt A."/>
            <person name="Yoshinaga Y."/>
            <person name="Zwiers L.-H."/>
            <person name="Turgeon B."/>
            <person name="Goodwin S."/>
            <person name="Spatafora J."/>
            <person name="Crous P."/>
            <person name="Grigoriev I."/>
        </authorList>
    </citation>
    <scope>NUCLEOTIDE SEQUENCE</scope>
    <source>
        <strain evidence="9">CBS 130266</strain>
    </source>
</reference>
<evidence type="ECO:0000256" key="2">
    <source>
        <dbReference type="ARBA" id="ARBA00012515"/>
    </source>
</evidence>
<dbReference type="GO" id="GO:0016052">
    <property type="term" value="P:carbohydrate catabolic process"/>
    <property type="evidence" value="ECO:0007669"/>
    <property type="project" value="TreeGrafter"/>
</dbReference>
<dbReference type="NCBIfam" id="TIGR00126">
    <property type="entry name" value="deoC"/>
    <property type="match status" value="1"/>
</dbReference>
<evidence type="ECO:0000256" key="4">
    <source>
        <dbReference type="ARBA" id="ARBA00023239"/>
    </source>
</evidence>
<evidence type="ECO:0000256" key="5">
    <source>
        <dbReference type="ARBA" id="ARBA00023270"/>
    </source>
</evidence>
<keyword evidence="10" id="KW-1185">Reference proteome</keyword>
<keyword evidence="3" id="KW-0963">Cytoplasm</keyword>
<evidence type="ECO:0000313" key="10">
    <source>
        <dbReference type="Proteomes" id="UP000800235"/>
    </source>
</evidence>